<evidence type="ECO:0000259" key="1">
    <source>
        <dbReference type="Pfam" id="PF00149"/>
    </source>
</evidence>
<sequence length="216" mass="25586">MYNPYEWQYNSTLIHFLPQKLMHLPTHHTLVLADWHLGKIEHFRKNGAFVPAVTSEKEYHLIQAIINDLQLKRIILLGDLFHSELNKDWFDFVEFLQINYKIEFILTKGNHDILPPAFYELENLKVVDFFQIDDIIFTHEKQKVDPHQLNVIGHHHPGIAIRGRARQSYRLPCFYLENKVLIMPAFGEMTGLYMYKNSDQNIIFPILGNEIIEYNP</sequence>
<dbReference type="InterPro" id="IPR026336">
    <property type="entry name" value="PdeM-like"/>
</dbReference>
<feature type="domain" description="Calcineurin-like phosphoesterase" evidence="1">
    <location>
        <begin position="29"/>
        <end position="153"/>
    </location>
</feature>
<dbReference type="Pfam" id="PF00149">
    <property type="entry name" value="Metallophos"/>
    <property type="match status" value="1"/>
</dbReference>
<accession>A0A8J7FKT9</accession>
<name>A0A8J7FKT9_9FLAO</name>
<dbReference type="NCBIfam" id="TIGR04123">
    <property type="entry name" value="P_estr_lig_assc"/>
    <property type="match status" value="1"/>
</dbReference>
<dbReference type="RefSeq" id="WP_194181666.1">
    <property type="nucleotide sequence ID" value="NZ_JADGIK010000001.1"/>
</dbReference>
<dbReference type="PIRSF" id="PIRSF000887">
    <property type="entry name" value="Pesterase_MJ0037"/>
    <property type="match status" value="1"/>
</dbReference>
<dbReference type="EC" id="3.1.-.-" evidence="2"/>
<proteinExistence type="predicted"/>
<dbReference type="InterPro" id="IPR004843">
    <property type="entry name" value="Calcineurin-like_PHP"/>
</dbReference>
<gene>
    <name evidence="2" type="primary">pdeM</name>
    <name evidence="2" type="ORF">IM532_01450</name>
</gene>
<dbReference type="GO" id="GO:0016787">
    <property type="term" value="F:hydrolase activity"/>
    <property type="evidence" value="ECO:0007669"/>
    <property type="project" value="UniProtKB-KW"/>
</dbReference>
<organism evidence="2 3">
    <name type="scientific">Faecalibacter rhinopitheci</name>
    <dbReference type="NCBI Taxonomy" id="2779678"/>
    <lineage>
        <taxon>Bacteria</taxon>
        <taxon>Pseudomonadati</taxon>
        <taxon>Bacteroidota</taxon>
        <taxon>Flavobacteriia</taxon>
        <taxon>Flavobacteriales</taxon>
        <taxon>Weeksellaceae</taxon>
        <taxon>Faecalibacter</taxon>
    </lineage>
</organism>
<dbReference type="GO" id="GO:0004519">
    <property type="term" value="F:endonuclease activity"/>
    <property type="evidence" value="ECO:0007669"/>
    <property type="project" value="UniProtKB-KW"/>
</dbReference>
<dbReference type="PANTHER" id="PTHR39323">
    <property type="entry name" value="BLR1149 PROTEIN"/>
    <property type="match status" value="1"/>
</dbReference>
<dbReference type="Proteomes" id="UP000608754">
    <property type="component" value="Unassembled WGS sequence"/>
</dbReference>
<keyword evidence="2" id="KW-0540">Nuclease</keyword>
<dbReference type="InterPro" id="IPR029052">
    <property type="entry name" value="Metallo-depent_PP-like"/>
</dbReference>
<evidence type="ECO:0000313" key="2">
    <source>
        <dbReference type="EMBL" id="MBF0596137.1"/>
    </source>
</evidence>
<keyword evidence="2" id="KW-0378">Hydrolase</keyword>
<keyword evidence="2" id="KW-0436">Ligase</keyword>
<dbReference type="PANTHER" id="PTHR39323:SF1">
    <property type="entry name" value="BLR1149 PROTEIN"/>
    <property type="match status" value="1"/>
</dbReference>
<protein>
    <submittedName>
        <fullName evidence="2">Ligase-associated DNA damage response endonuclease PdeM</fullName>
        <ecNumber evidence="2">3.1.-.-</ecNumber>
    </submittedName>
</protein>
<keyword evidence="3" id="KW-1185">Reference proteome</keyword>
<dbReference type="EMBL" id="JADGIK010000001">
    <property type="protein sequence ID" value="MBF0596137.1"/>
    <property type="molecule type" value="Genomic_DNA"/>
</dbReference>
<keyword evidence="2" id="KW-0255">Endonuclease</keyword>
<dbReference type="SUPFAM" id="SSF56300">
    <property type="entry name" value="Metallo-dependent phosphatases"/>
    <property type="match status" value="1"/>
</dbReference>
<dbReference type="InterPro" id="IPR024173">
    <property type="entry name" value="Pesterase_MJ0037-like"/>
</dbReference>
<reference evidence="2" key="1">
    <citation type="submission" date="2020-10" db="EMBL/GenBank/DDBJ databases">
        <authorList>
            <person name="Lu T."/>
            <person name="Wang Q."/>
            <person name="Han X."/>
        </authorList>
    </citation>
    <scope>NUCLEOTIDE SEQUENCE</scope>
    <source>
        <strain evidence="2">WQ 117</strain>
    </source>
</reference>
<comment type="caution">
    <text evidence="2">The sequence shown here is derived from an EMBL/GenBank/DDBJ whole genome shotgun (WGS) entry which is preliminary data.</text>
</comment>
<dbReference type="Gene3D" id="3.60.21.10">
    <property type="match status" value="1"/>
</dbReference>
<evidence type="ECO:0000313" key="3">
    <source>
        <dbReference type="Proteomes" id="UP000608754"/>
    </source>
</evidence>
<dbReference type="AlphaFoldDB" id="A0A8J7FKT9"/>
<dbReference type="GO" id="GO:0016874">
    <property type="term" value="F:ligase activity"/>
    <property type="evidence" value="ECO:0007669"/>
    <property type="project" value="UniProtKB-KW"/>
</dbReference>